<comment type="caution">
    <text evidence="1">The sequence shown here is derived from an EMBL/GenBank/DDBJ whole genome shotgun (WGS) entry which is preliminary data.</text>
</comment>
<keyword evidence="2" id="KW-1185">Reference proteome</keyword>
<gene>
    <name evidence="1" type="ORF">OFUS_LOCUS26084</name>
</gene>
<evidence type="ECO:0000313" key="1">
    <source>
        <dbReference type="EMBL" id="CAH1802402.1"/>
    </source>
</evidence>
<name>A0A8J1TLL5_OWEFU</name>
<evidence type="ECO:0000313" key="2">
    <source>
        <dbReference type="Proteomes" id="UP000749559"/>
    </source>
</evidence>
<organism evidence="1 2">
    <name type="scientific">Owenia fusiformis</name>
    <name type="common">Polychaete worm</name>
    <dbReference type="NCBI Taxonomy" id="6347"/>
    <lineage>
        <taxon>Eukaryota</taxon>
        <taxon>Metazoa</taxon>
        <taxon>Spiralia</taxon>
        <taxon>Lophotrochozoa</taxon>
        <taxon>Annelida</taxon>
        <taxon>Polychaeta</taxon>
        <taxon>Sedentaria</taxon>
        <taxon>Canalipalpata</taxon>
        <taxon>Sabellida</taxon>
        <taxon>Oweniida</taxon>
        <taxon>Oweniidae</taxon>
        <taxon>Owenia</taxon>
    </lineage>
</organism>
<reference evidence="1" key="1">
    <citation type="submission" date="2022-03" db="EMBL/GenBank/DDBJ databases">
        <authorList>
            <person name="Martin C."/>
        </authorList>
    </citation>
    <scope>NUCLEOTIDE SEQUENCE</scope>
</reference>
<proteinExistence type="predicted"/>
<dbReference type="AlphaFoldDB" id="A0A8J1TLL5"/>
<dbReference type="EMBL" id="CAIIXF020000012">
    <property type="protein sequence ID" value="CAH1802402.1"/>
    <property type="molecule type" value="Genomic_DNA"/>
</dbReference>
<protein>
    <submittedName>
        <fullName evidence="1">Uncharacterized protein</fullName>
    </submittedName>
</protein>
<dbReference type="Proteomes" id="UP000749559">
    <property type="component" value="Unassembled WGS sequence"/>
</dbReference>
<sequence>MSNTSEPFYVARHVSLSTPESGESCSSRPKLKMNNAEGITPAFDASEVVLSHQECSDKQLELAMDDAIPLEKTATSVSPIKGRSQSKPLLSHLKLTKMPKIQETVPESLHTVDLTLKPFIRSVKPETADHDLSPTQFSDSKIKNSEVVYSEHFDPLDPHSTEVDTGKRKPLRDMHGCKHANSAFGKTISLYGAVEKASVQQQVLTLQASPDEKPDSGYHSQELVRPKYELKHRPNSTESHSLVIETNKMTSKFSDISQSEHYKSHTPQLPDLEHSYMCTESNVSGETHPLEGDGYFSACEHEQTKSKGPKDTWYYTECPDKAMGIFSEGMNPKAVDRGRPMTRQTRARPQLSLFPERVYSDRNPVSQQVQLLNNSLLDDPFVVDADVDSCDSSDYATAGELLEPGKSKMKSNSLHFPRKVKQFSALPRLPNSDSSDEELLTRYGNNPIQTKLSQREVYPCISEAAITKLVQQQMMILGQNLTKVIKKTLKKNSNSKPKSMRYASYCQICETRSHSIFDCDQRHPNSRVTGVRACFKCGNDHRITDCPSLKEGPDQFEH</sequence>
<accession>A0A8J1TLL5</accession>